<evidence type="ECO:0000256" key="2">
    <source>
        <dbReference type="ARBA" id="ARBA00022723"/>
    </source>
</evidence>
<evidence type="ECO:0000256" key="5">
    <source>
        <dbReference type="ARBA" id="ARBA00022833"/>
    </source>
</evidence>
<keyword evidence="9" id="KW-1185">Reference proteome</keyword>
<evidence type="ECO:0000256" key="4">
    <source>
        <dbReference type="ARBA" id="ARBA00022771"/>
    </source>
</evidence>
<dbReference type="Gene3D" id="3.30.160.60">
    <property type="entry name" value="Classic Zinc Finger"/>
    <property type="match status" value="2"/>
</dbReference>
<dbReference type="PROSITE" id="PS00028">
    <property type="entry name" value="ZINC_FINGER_C2H2_1"/>
    <property type="match status" value="3"/>
</dbReference>
<dbReference type="PANTHER" id="PTHR24394">
    <property type="entry name" value="ZINC FINGER PROTEIN"/>
    <property type="match status" value="1"/>
</dbReference>
<dbReference type="SMART" id="SM00355">
    <property type="entry name" value="ZnF_C2H2"/>
    <property type="match status" value="4"/>
</dbReference>
<dbReference type="Pfam" id="PF00096">
    <property type="entry name" value="zf-C2H2"/>
    <property type="match status" value="1"/>
</dbReference>
<dbReference type="WBParaSite" id="L893_g12241.t1">
    <property type="protein sequence ID" value="L893_g12241.t1"/>
    <property type="gene ID" value="L893_g12241"/>
</dbReference>
<protein>
    <submittedName>
        <fullName evidence="10">C2H2-type domain-containing protein</fullName>
    </submittedName>
</protein>
<dbReference type="AlphaFoldDB" id="A0A1I7Y3Z6"/>
<dbReference type="PROSITE" id="PS50157">
    <property type="entry name" value="ZINC_FINGER_C2H2_2"/>
    <property type="match status" value="2"/>
</dbReference>
<comment type="subcellular location">
    <subcellularLocation>
        <location evidence="1">Nucleus</location>
    </subcellularLocation>
</comment>
<proteinExistence type="predicted"/>
<dbReference type="GO" id="GO:0005634">
    <property type="term" value="C:nucleus"/>
    <property type="evidence" value="ECO:0007669"/>
    <property type="project" value="UniProtKB-SubCell"/>
</dbReference>
<evidence type="ECO:0000313" key="9">
    <source>
        <dbReference type="Proteomes" id="UP000095287"/>
    </source>
</evidence>
<evidence type="ECO:0000256" key="6">
    <source>
        <dbReference type="ARBA" id="ARBA00023242"/>
    </source>
</evidence>
<feature type="domain" description="C2H2-type" evidence="8">
    <location>
        <begin position="146"/>
        <end position="174"/>
    </location>
</feature>
<accession>A0A1I7Y3Z6</accession>
<evidence type="ECO:0000313" key="10">
    <source>
        <dbReference type="WBParaSite" id="L893_g12241.t1"/>
    </source>
</evidence>
<keyword evidence="3" id="KW-0677">Repeat</keyword>
<dbReference type="SUPFAM" id="SSF57667">
    <property type="entry name" value="beta-beta-alpha zinc fingers"/>
    <property type="match status" value="2"/>
</dbReference>
<evidence type="ECO:0000256" key="3">
    <source>
        <dbReference type="ARBA" id="ARBA00022737"/>
    </source>
</evidence>
<keyword evidence="2" id="KW-0479">Metal-binding</keyword>
<keyword evidence="5" id="KW-0862">Zinc</keyword>
<dbReference type="InterPro" id="IPR036236">
    <property type="entry name" value="Znf_C2H2_sf"/>
</dbReference>
<evidence type="ECO:0000256" key="1">
    <source>
        <dbReference type="ARBA" id="ARBA00004123"/>
    </source>
</evidence>
<keyword evidence="4 7" id="KW-0863">Zinc-finger</keyword>
<organism evidence="9 10">
    <name type="scientific">Steinernema glaseri</name>
    <dbReference type="NCBI Taxonomy" id="37863"/>
    <lineage>
        <taxon>Eukaryota</taxon>
        <taxon>Metazoa</taxon>
        <taxon>Ecdysozoa</taxon>
        <taxon>Nematoda</taxon>
        <taxon>Chromadorea</taxon>
        <taxon>Rhabditida</taxon>
        <taxon>Tylenchina</taxon>
        <taxon>Panagrolaimomorpha</taxon>
        <taxon>Strongyloidoidea</taxon>
        <taxon>Steinernematidae</taxon>
        <taxon>Steinernema</taxon>
    </lineage>
</organism>
<dbReference type="GO" id="GO:0000981">
    <property type="term" value="F:DNA-binding transcription factor activity, RNA polymerase II-specific"/>
    <property type="evidence" value="ECO:0007669"/>
    <property type="project" value="TreeGrafter"/>
</dbReference>
<keyword evidence="6" id="KW-0539">Nucleus</keyword>
<dbReference type="PANTHER" id="PTHR24394:SF29">
    <property type="entry name" value="MYONEURIN"/>
    <property type="match status" value="1"/>
</dbReference>
<evidence type="ECO:0000256" key="7">
    <source>
        <dbReference type="PROSITE-ProRule" id="PRU00042"/>
    </source>
</evidence>
<dbReference type="InterPro" id="IPR013087">
    <property type="entry name" value="Znf_C2H2_type"/>
</dbReference>
<feature type="domain" description="C2H2-type" evidence="8">
    <location>
        <begin position="106"/>
        <end position="134"/>
    </location>
</feature>
<sequence length="443" mass="52026">MCYSLRLLYELCHTAQYCVNLFSCDPSTFIHLAGQRGMSALFENIRPTVEELEHCIKTRQRTKKLLPEVDRRFFCPAPACQEKNRWFPTPKKLNQHYLKVHTMKKFECGTCSRTFSLDRDLKYHIKTQHKSENIPRRSHANRVKVWTCVTCGEDFDRQYELNDHIRVEHENYDKRYECAQCELSFETVEEVISHVAEMHPEITLETADHSTNQPREMDSGVIEEEGEAGMEVQRILQKFHPIKPKLSVEPPNTDDLQGHHVENTVSREEMQEMRCDYETHMEMWPEESFASTQTEYYSTELTSSYSQTDTYFLCDPSDPVQYRYEYDPFYMDRQDFGAQTYYAETQDFGAQIGDTGMSASATWCPMEMTYDGVTNYSLSADTSAQSMCHVGTTSCYSDWTRHTETQTDQYYYPYQQTSHHEPMIRFSHESTQTNEVTYSNQMV</sequence>
<name>A0A1I7Y3Z6_9BILA</name>
<evidence type="ECO:0000259" key="8">
    <source>
        <dbReference type="PROSITE" id="PS50157"/>
    </source>
</evidence>
<dbReference type="GO" id="GO:0008270">
    <property type="term" value="F:zinc ion binding"/>
    <property type="evidence" value="ECO:0007669"/>
    <property type="project" value="UniProtKB-KW"/>
</dbReference>
<reference evidence="10" key="1">
    <citation type="submission" date="2016-11" db="UniProtKB">
        <authorList>
            <consortium name="WormBaseParasite"/>
        </authorList>
    </citation>
    <scope>IDENTIFICATION</scope>
</reference>
<dbReference type="Proteomes" id="UP000095287">
    <property type="component" value="Unplaced"/>
</dbReference>